<keyword evidence="5" id="KW-0963">Cytoplasm</keyword>
<name>A0A841E6Y7_9ACTN</name>
<evidence type="ECO:0000256" key="9">
    <source>
        <dbReference type="ARBA" id="ARBA00030757"/>
    </source>
</evidence>
<dbReference type="RefSeq" id="WP_184635267.1">
    <property type="nucleotide sequence ID" value="NZ_BAABKT010000013.1"/>
</dbReference>
<accession>A0A841E6Y7</accession>
<keyword evidence="7 12" id="KW-0808">Transferase</keyword>
<comment type="subcellular location">
    <subcellularLocation>
        <location evidence="1">Cytoplasm</location>
    </subcellularLocation>
</comment>
<dbReference type="InterPro" id="IPR000682">
    <property type="entry name" value="PCMT"/>
</dbReference>
<dbReference type="Pfam" id="PF01135">
    <property type="entry name" value="PCMT"/>
    <property type="match status" value="1"/>
</dbReference>
<keyword evidence="13" id="KW-1185">Reference proteome</keyword>
<evidence type="ECO:0000256" key="8">
    <source>
        <dbReference type="ARBA" id="ARBA00022691"/>
    </source>
</evidence>
<reference evidence="12 13" key="1">
    <citation type="submission" date="2020-08" db="EMBL/GenBank/DDBJ databases">
        <title>Sequencing the genomes of 1000 actinobacteria strains.</title>
        <authorList>
            <person name="Klenk H.-P."/>
        </authorList>
    </citation>
    <scope>NUCLEOTIDE SEQUENCE [LARGE SCALE GENOMIC DNA]</scope>
    <source>
        <strain evidence="12 13">DSM 44593</strain>
    </source>
</reference>
<protein>
    <recommendedName>
        <fullName evidence="4">Protein-L-isoaspartate O-methyltransferase</fullName>
        <ecNumber evidence="3">2.1.1.77</ecNumber>
    </recommendedName>
    <alternativeName>
        <fullName evidence="11">L-isoaspartyl protein carboxyl methyltransferase</fullName>
    </alternativeName>
    <alternativeName>
        <fullName evidence="9">Protein L-isoaspartyl methyltransferase</fullName>
    </alternativeName>
    <alternativeName>
        <fullName evidence="10">Protein-beta-aspartate methyltransferase</fullName>
    </alternativeName>
</protein>
<dbReference type="PANTHER" id="PTHR11579:SF0">
    <property type="entry name" value="PROTEIN-L-ISOASPARTATE(D-ASPARTATE) O-METHYLTRANSFERASE"/>
    <property type="match status" value="1"/>
</dbReference>
<dbReference type="GO" id="GO:0004719">
    <property type="term" value="F:protein-L-isoaspartate (D-aspartate) O-methyltransferase activity"/>
    <property type="evidence" value="ECO:0007669"/>
    <property type="project" value="UniProtKB-EC"/>
</dbReference>
<sequence>MATGPDDLAHLVHDWSEESRAALREHFIPEAAWASPLDSDPGYWIDRTADPDRWRSAVYSDTTILTQVDDGGTALTEETATAGSTPSSSSTAPSLVAAFLRMLDPYPGDRVLEVGTGTGWTAALLSARLGVDGVVSVEVDDQVAKHAAVNLERAGFAPHLVVGDGADGWPERAPYDRVHVTCGVATVPYAWVAQTRPGGVLAVPWAPNHVSGHRLALTSTGNAAVGRIRGDTSFMMLRSQRLAYPPPADGRRESAARVDPRRIGRAGRGMEVALAGFLPGVLLNAGLDGADQVGVRDPGTRSYAIATGSDGGWEVVQIGPRSLWEELETAYLAWVEWGCPDRGRFGVTVDAAGQHVWLDRPDNRLAPLEVRADG</sequence>
<comment type="similarity">
    <text evidence="2">Belongs to the methyltransferase superfamily. L-isoaspartyl/D-aspartyl protein methyltransferase family.</text>
</comment>
<dbReference type="Proteomes" id="UP000578077">
    <property type="component" value="Unassembled WGS sequence"/>
</dbReference>
<dbReference type="PANTHER" id="PTHR11579">
    <property type="entry name" value="PROTEIN-L-ISOASPARTATE O-METHYLTRANSFERASE"/>
    <property type="match status" value="1"/>
</dbReference>
<dbReference type="InterPro" id="IPR029063">
    <property type="entry name" value="SAM-dependent_MTases_sf"/>
</dbReference>
<comment type="caution">
    <text evidence="12">The sequence shown here is derived from an EMBL/GenBank/DDBJ whole genome shotgun (WGS) entry which is preliminary data.</text>
</comment>
<dbReference type="GO" id="GO:0032259">
    <property type="term" value="P:methylation"/>
    <property type="evidence" value="ECO:0007669"/>
    <property type="project" value="UniProtKB-KW"/>
</dbReference>
<dbReference type="Gene3D" id="3.40.50.150">
    <property type="entry name" value="Vaccinia Virus protein VP39"/>
    <property type="match status" value="1"/>
</dbReference>
<organism evidence="12 13">
    <name type="scientific">Streptomonospora salina</name>
    <dbReference type="NCBI Taxonomy" id="104205"/>
    <lineage>
        <taxon>Bacteria</taxon>
        <taxon>Bacillati</taxon>
        <taxon>Actinomycetota</taxon>
        <taxon>Actinomycetes</taxon>
        <taxon>Streptosporangiales</taxon>
        <taxon>Nocardiopsidaceae</taxon>
        <taxon>Streptomonospora</taxon>
    </lineage>
</organism>
<evidence type="ECO:0000256" key="1">
    <source>
        <dbReference type="ARBA" id="ARBA00004496"/>
    </source>
</evidence>
<evidence type="ECO:0000256" key="4">
    <source>
        <dbReference type="ARBA" id="ARBA00013346"/>
    </source>
</evidence>
<evidence type="ECO:0000256" key="3">
    <source>
        <dbReference type="ARBA" id="ARBA00011890"/>
    </source>
</evidence>
<keyword evidence="6 12" id="KW-0489">Methyltransferase</keyword>
<gene>
    <name evidence="12" type="ORF">HNR25_002527</name>
</gene>
<proteinExistence type="inferred from homology"/>
<evidence type="ECO:0000256" key="7">
    <source>
        <dbReference type="ARBA" id="ARBA00022679"/>
    </source>
</evidence>
<dbReference type="EC" id="2.1.1.77" evidence="3"/>
<dbReference type="SUPFAM" id="SSF53335">
    <property type="entry name" value="S-adenosyl-L-methionine-dependent methyltransferases"/>
    <property type="match status" value="1"/>
</dbReference>
<keyword evidence="8" id="KW-0949">S-adenosyl-L-methionine</keyword>
<evidence type="ECO:0000256" key="5">
    <source>
        <dbReference type="ARBA" id="ARBA00022490"/>
    </source>
</evidence>
<dbReference type="CDD" id="cd02440">
    <property type="entry name" value="AdoMet_MTases"/>
    <property type="match status" value="1"/>
</dbReference>
<dbReference type="EMBL" id="JACHLY010000001">
    <property type="protein sequence ID" value="MBB5998776.1"/>
    <property type="molecule type" value="Genomic_DNA"/>
</dbReference>
<dbReference type="AlphaFoldDB" id="A0A841E6Y7"/>
<evidence type="ECO:0000313" key="12">
    <source>
        <dbReference type="EMBL" id="MBB5998776.1"/>
    </source>
</evidence>
<evidence type="ECO:0000256" key="11">
    <source>
        <dbReference type="ARBA" id="ARBA00031350"/>
    </source>
</evidence>
<dbReference type="GO" id="GO:0005737">
    <property type="term" value="C:cytoplasm"/>
    <property type="evidence" value="ECO:0007669"/>
    <property type="project" value="UniProtKB-SubCell"/>
</dbReference>
<evidence type="ECO:0000256" key="6">
    <source>
        <dbReference type="ARBA" id="ARBA00022603"/>
    </source>
</evidence>
<evidence type="ECO:0000256" key="2">
    <source>
        <dbReference type="ARBA" id="ARBA00005369"/>
    </source>
</evidence>
<evidence type="ECO:0000313" key="13">
    <source>
        <dbReference type="Proteomes" id="UP000578077"/>
    </source>
</evidence>
<evidence type="ECO:0000256" key="10">
    <source>
        <dbReference type="ARBA" id="ARBA00031323"/>
    </source>
</evidence>